<protein>
    <recommendedName>
        <fullName evidence="2">Carbohydrate-binding domain-containing protein</fullName>
    </recommendedName>
</protein>
<feature type="non-terminal residue" evidence="1">
    <location>
        <position position="119"/>
    </location>
</feature>
<organism evidence="1">
    <name type="scientific">marine metagenome</name>
    <dbReference type="NCBI Taxonomy" id="408172"/>
    <lineage>
        <taxon>unclassified sequences</taxon>
        <taxon>metagenomes</taxon>
        <taxon>ecological metagenomes</taxon>
    </lineage>
</organism>
<sequence length="119" mass="13175">MKRTARSCVLFLLVSHLSGFSLANPSAAQESPGVTLQALPLEADLDLDGRILEDFWSSAVPITDFTQQEPVEGGVPSEETEIRVLFDEDNLYIGVIIYDDPEEVLAYQRERDATLSTDD</sequence>
<dbReference type="Gene3D" id="2.60.40.1190">
    <property type="match status" value="1"/>
</dbReference>
<dbReference type="SUPFAM" id="SSF49344">
    <property type="entry name" value="CBD9-like"/>
    <property type="match status" value="1"/>
</dbReference>
<dbReference type="AlphaFoldDB" id="A0A381QUC2"/>
<evidence type="ECO:0000313" key="1">
    <source>
        <dbReference type="EMBL" id="SUZ82258.1"/>
    </source>
</evidence>
<accession>A0A381QUC2</accession>
<gene>
    <name evidence="1" type="ORF">METZ01_LOCUS35112</name>
</gene>
<dbReference type="EMBL" id="UINC01001498">
    <property type="protein sequence ID" value="SUZ82258.1"/>
    <property type="molecule type" value="Genomic_DNA"/>
</dbReference>
<name>A0A381QUC2_9ZZZZ</name>
<evidence type="ECO:0008006" key="2">
    <source>
        <dbReference type="Google" id="ProtNLM"/>
    </source>
</evidence>
<reference evidence="1" key="1">
    <citation type="submission" date="2018-05" db="EMBL/GenBank/DDBJ databases">
        <authorList>
            <person name="Lanie J.A."/>
            <person name="Ng W.-L."/>
            <person name="Kazmierczak K.M."/>
            <person name="Andrzejewski T.M."/>
            <person name="Davidsen T.M."/>
            <person name="Wayne K.J."/>
            <person name="Tettelin H."/>
            <person name="Glass J.I."/>
            <person name="Rusch D."/>
            <person name="Podicherti R."/>
            <person name="Tsui H.-C.T."/>
            <person name="Winkler M.E."/>
        </authorList>
    </citation>
    <scope>NUCLEOTIDE SEQUENCE</scope>
</reference>
<proteinExistence type="predicted"/>